<evidence type="ECO:0000256" key="4">
    <source>
        <dbReference type="ARBA" id="ARBA00022723"/>
    </source>
</evidence>
<dbReference type="InterPro" id="IPR020084">
    <property type="entry name" value="NUDIX_hydrolase_CS"/>
</dbReference>
<dbReference type="GO" id="GO:0016462">
    <property type="term" value="F:pyrophosphatase activity"/>
    <property type="evidence" value="ECO:0007669"/>
    <property type="project" value="InterPro"/>
</dbReference>
<dbReference type="InterPro" id="IPR047198">
    <property type="entry name" value="DDP-like_NUDIX"/>
</dbReference>
<evidence type="ECO:0000256" key="3">
    <source>
        <dbReference type="ARBA" id="ARBA00005582"/>
    </source>
</evidence>
<proteinExistence type="inferred from homology"/>
<dbReference type="GO" id="GO:0005634">
    <property type="term" value="C:nucleus"/>
    <property type="evidence" value="ECO:0007669"/>
    <property type="project" value="TreeGrafter"/>
</dbReference>
<evidence type="ECO:0000259" key="8">
    <source>
        <dbReference type="PROSITE" id="PS51462"/>
    </source>
</evidence>
<dbReference type="EnsemblPlants" id="OMERI06G11430.1">
    <property type="protein sequence ID" value="OMERI06G11430.1"/>
    <property type="gene ID" value="OMERI06G11430"/>
</dbReference>
<dbReference type="Proteomes" id="UP000008021">
    <property type="component" value="Chromosome 6"/>
</dbReference>
<evidence type="ECO:0000256" key="7">
    <source>
        <dbReference type="ARBA" id="ARBA00023211"/>
    </source>
</evidence>
<evidence type="ECO:0000256" key="2">
    <source>
        <dbReference type="ARBA" id="ARBA00001946"/>
    </source>
</evidence>
<dbReference type="InterPro" id="IPR015797">
    <property type="entry name" value="NUDIX_hydrolase-like_dom_sf"/>
</dbReference>
<dbReference type="Pfam" id="PF00293">
    <property type="entry name" value="NUDIX"/>
    <property type="match status" value="1"/>
</dbReference>
<keyword evidence="5" id="KW-0378">Hydrolase</keyword>
<accession>A0A0E0E026</accession>
<dbReference type="AlphaFoldDB" id="A0A0E0E026"/>
<comment type="similarity">
    <text evidence="3">Belongs to the Nudix hydrolase family.</text>
</comment>
<evidence type="ECO:0000313" key="10">
    <source>
        <dbReference type="Proteomes" id="UP000008021"/>
    </source>
</evidence>
<evidence type="ECO:0000256" key="6">
    <source>
        <dbReference type="ARBA" id="ARBA00022842"/>
    </source>
</evidence>
<dbReference type="FunFam" id="3.90.79.10:FF:000022">
    <property type="entry name" value="Nudix hydrolase 17, mitochondrial"/>
    <property type="match status" value="1"/>
</dbReference>
<dbReference type="PROSITE" id="PS51462">
    <property type="entry name" value="NUDIX"/>
    <property type="match status" value="1"/>
</dbReference>
<dbReference type="GO" id="GO:0046872">
    <property type="term" value="F:metal ion binding"/>
    <property type="evidence" value="ECO:0007669"/>
    <property type="project" value="UniProtKB-KW"/>
</dbReference>
<dbReference type="Gene3D" id="3.90.79.10">
    <property type="entry name" value="Nucleoside Triphosphate Pyrophosphohydrolase"/>
    <property type="match status" value="1"/>
</dbReference>
<keyword evidence="7" id="KW-0464">Manganese</keyword>
<evidence type="ECO:0000313" key="9">
    <source>
        <dbReference type="EnsemblPlants" id="OMERI06G11430.1"/>
    </source>
</evidence>
<dbReference type="STRING" id="40149.A0A0E0E026"/>
<reference evidence="9" key="2">
    <citation type="submission" date="2018-05" db="EMBL/GenBank/DDBJ databases">
        <title>OmerRS3 (Oryza meridionalis Reference Sequence Version 3).</title>
        <authorList>
            <person name="Zhang J."/>
            <person name="Kudrna D."/>
            <person name="Lee S."/>
            <person name="Talag J."/>
            <person name="Welchert J."/>
            <person name="Wing R.A."/>
        </authorList>
    </citation>
    <scope>NUCLEOTIDE SEQUENCE [LARGE SCALE GENOMIC DNA]</scope>
    <source>
        <strain evidence="9">cv. OR44</strain>
    </source>
</reference>
<dbReference type="CDD" id="cd04666">
    <property type="entry name" value="NUDIX_DIPP2_like_Nudt4"/>
    <property type="match status" value="1"/>
</dbReference>
<evidence type="ECO:0000256" key="1">
    <source>
        <dbReference type="ARBA" id="ARBA00001936"/>
    </source>
</evidence>
<reference evidence="9" key="1">
    <citation type="submission" date="2015-04" db="UniProtKB">
        <authorList>
            <consortium name="EnsemblPlants"/>
        </authorList>
    </citation>
    <scope>IDENTIFICATION</scope>
</reference>
<dbReference type="HOGENOM" id="CLU_037162_5_2_1"/>
<dbReference type="InterPro" id="IPR000086">
    <property type="entry name" value="NUDIX_hydrolase_dom"/>
</dbReference>
<dbReference type="PANTHER" id="PTHR12629">
    <property type="entry name" value="DIPHOSPHOINOSITOL POLYPHOSPHATE PHOSPHOHYDROLASE"/>
    <property type="match status" value="1"/>
</dbReference>
<comment type="cofactor">
    <cofactor evidence="2">
        <name>Mg(2+)</name>
        <dbReference type="ChEBI" id="CHEBI:18420"/>
    </cofactor>
</comment>
<sequence>MAAVMVARQGRELQRYSDNTGGRMVVGCIPYRVRGDGGGVEVLVISSQKKGAAAGDVVMFPKGGWELDESVDEAARREALEEAGVLGEIGASLGRWCYRSRRYDATYEGFVFPLRVTDELDRWPEMAARRRSWVSPQQAMDRCPHWWMREALQRFADLFPQSTPLSLLQAAAAASSPELRAM</sequence>
<dbReference type="PROSITE" id="PS00893">
    <property type="entry name" value="NUDIX_BOX"/>
    <property type="match status" value="1"/>
</dbReference>
<feature type="domain" description="Nudix hydrolase" evidence="8">
    <location>
        <begin position="21"/>
        <end position="156"/>
    </location>
</feature>
<dbReference type="eggNOG" id="KOG2839">
    <property type="taxonomic scope" value="Eukaryota"/>
</dbReference>
<dbReference type="GO" id="GO:0005737">
    <property type="term" value="C:cytoplasm"/>
    <property type="evidence" value="ECO:0007669"/>
    <property type="project" value="TreeGrafter"/>
</dbReference>
<keyword evidence="4" id="KW-0479">Metal-binding</keyword>
<comment type="cofactor">
    <cofactor evidence="1">
        <name>Mn(2+)</name>
        <dbReference type="ChEBI" id="CHEBI:29035"/>
    </cofactor>
</comment>
<evidence type="ECO:0000256" key="5">
    <source>
        <dbReference type="ARBA" id="ARBA00022801"/>
    </source>
</evidence>
<protein>
    <recommendedName>
        <fullName evidence="8">Nudix hydrolase domain-containing protein</fullName>
    </recommendedName>
</protein>
<organism evidence="9">
    <name type="scientific">Oryza meridionalis</name>
    <dbReference type="NCBI Taxonomy" id="40149"/>
    <lineage>
        <taxon>Eukaryota</taxon>
        <taxon>Viridiplantae</taxon>
        <taxon>Streptophyta</taxon>
        <taxon>Embryophyta</taxon>
        <taxon>Tracheophyta</taxon>
        <taxon>Spermatophyta</taxon>
        <taxon>Magnoliopsida</taxon>
        <taxon>Liliopsida</taxon>
        <taxon>Poales</taxon>
        <taxon>Poaceae</taxon>
        <taxon>BOP clade</taxon>
        <taxon>Oryzoideae</taxon>
        <taxon>Oryzeae</taxon>
        <taxon>Oryzinae</taxon>
        <taxon>Oryza</taxon>
    </lineage>
</organism>
<keyword evidence="10" id="KW-1185">Reference proteome</keyword>
<keyword evidence="6" id="KW-0460">Magnesium</keyword>
<name>A0A0E0E026_9ORYZ</name>
<dbReference type="SUPFAM" id="SSF55811">
    <property type="entry name" value="Nudix"/>
    <property type="match status" value="1"/>
</dbReference>
<dbReference type="PANTHER" id="PTHR12629:SF10">
    <property type="entry name" value="OS06G0255400 PROTEIN"/>
    <property type="match status" value="1"/>
</dbReference>
<dbReference type="Gramene" id="OMERI06G11430.1">
    <property type="protein sequence ID" value="OMERI06G11430.1"/>
    <property type="gene ID" value="OMERI06G11430"/>
</dbReference>